<dbReference type="GO" id="GO:0005886">
    <property type="term" value="C:plasma membrane"/>
    <property type="evidence" value="ECO:0007669"/>
    <property type="project" value="UniProtKB-SubCell"/>
</dbReference>
<keyword evidence="8" id="KW-0472">Membrane</keyword>
<keyword evidence="7" id="KW-0283">Flagellar rotation</keyword>
<organism evidence="13 14">
    <name type="scientific">Saltatorellus ferox</name>
    <dbReference type="NCBI Taxonomy" id="2528018"/>
    <lineage>
        <taxon>Bacteria</taxon>
        <taxon>Pseudomonadati</taxon>
        <taxon>Planctomycetota</taxon>
        <taxon>Planctomycetia</taxon>
        <taxon>Planctomycetia incertae sedis</taxon>
        <taxon>Saltatorellus</taxon>
    </lineage>
</organism>
<dbReference type="PANTHER" id="PTHR30534">
    <property type="entry name" value="FLAGELLAR MOTOR SWITCH PROTEIN FLIG"/>
    <property type="match status" value="1"/>
</dbReference>
<gene>
    <name evidence="13" type="primary">fliG</name>
    <name evidence="13" type="ORF">Poly30_04890</name>
</gene>
<protein>
    <recommendedName>
        <fullName evidence="4">Flagellar motor switch protein FliG</fullName>
    </recommendedName>
</protein>
<dbReference type="EMBL" id="CP036434">
    <property type="protein sequence ID" value="QDV04994.1"/>
    <property type="molecule type" value="Genomic_DNA"/>
</dbReference>
<dbReference type="GO" id="GO:0071973">
    <property type="term" value="P:bacterial-type flagellum-dependent cell motility"/>
    <property type="evidence" value="ECO:0007669"/>
    <property type="project" value="InterPro"/>
</dbReference>
<accession>A0A518ELM1</accession>
<comment type="subcellular location">
    <subcellularLocation>
        <location evidence="1">Bacterial flagellum basal body</location>
    </subcellularLocation>
    <subcellularLocation>
        <location evidence="2">Cell membrane</location>
        <topology evidence="2">Peripheral membrane protein</topology>
        <orientation evidence="2">Cytoplasmic side</orientation>
    </subcellularLocation>
</comment>
<evidence type="ECO:0000259" key="11">
    <source>
        <dbReference type="Pfam" id="PF14841"/>
    </source>
</evidence>
<name>A0A518ELM1_9BACT</name>
<dbReference type="GO" id="GO:0006935">
    <property type="term" value="P:chemotaxis"/>
    <property type="evidence" value="ECO:0007669"/>
    <property type="project" value="UniProtKB-KW"/>
</dbReference>
<evidence type="ECO:0000256" key="5">
    <source>
        <dbReference type="ARBA" id="ARBA00022475"/>
    </source>
</evidence>
<evidence type="ECO:0000256" key="2">
    <source>
        <dbReference type="ARBA" id="ARBA00004413"/>
    </source>
</evidence>
<proteinExistence type="inferred from homology"/>
<dbReference type="RefSeq" id="WP_145194423.1">
    <property type="nucleotide sequence ID" value="NZ_CP036434.1"/>
</dbReference>
<evidence type="ECO:0000256" key="9">
    <source>
        <dbReference type="ARBA" id="ARBA00023143"/>
    </source>
</evidence>
<keyword evidence="6" id="KW-0145">Chemotaxis</keyword>
<dbReference type="InterPro" id="IPR032779">
    <property type="entry name" value="FliG_M"/>
</dbReference>
<keyword evidence="9" id="KW-0975">Bacterial flagellum</keyword>
<reference evidence="13 14" key="1">
    <citation type="submission" date="2019-02" db="EMBL/GenBank/DDBJ databases">
        <title>Deep-cultivation of Planctomycetes and their phenomic and genomic characterization uncovers novel biology.</title>
        <authorList>
            <person name="Wiegand S."/>
            <person name="Jogler M."/>
            <person name="Boedeker C."/>
            <person name="Pinto D."/>
            <person name="Vollmers J."/>
            <person name="Rivas-Marin E."/>
            <person name="Kohn T."/>
            <person name="Peeters S.H."/>
            <person name="Heuer A."/>
            <person name="Rast P."/>
            <person name="Oberbeckmann S."/>
            <person name="Bunk B."/>
            <person name="Jeske O."/>
            <person name="Meyerdierks A."/>
            <person name="Storesund J.E."/>
            <person name="Kallscheuer N."/>
            <person name="Luecker S."/>
            <person name="Lage O.M."/>
            <person name="Pohl T."/>
            <person name="Merkel B.J."/>
            <person name="Hornburger P."/>
            <person name="Mueller R.-W."/>
            <person name="Bruemmer F."/>
            <person name="Labrenz M."/>
            <person name="Spormann A.M."/>
            <person name="Op den Camp H."/>
            <person name="Overmann J."/>
            <person name="Amann R."/>
            <person name="Jetten M.S.M."/>
            <person name="Mascher T."/>
            <person name="Medema M.H."/>
            <person name="Devos D.P."/>
            <person name="Kaster A.-K."/>
            <person name="Ovreas L."/>
            <person name="Rohde M."/>
            <person name="Galperin M.Y."/>
            <person name="Jogler C."/>
        </authorList>
    </citation>
    <scope>NUCLEOTIDE SEQUENCE [LARGE SCALE GENOMIC DNA]</scope>
    <source>
        <strain evidence="13 14">Poly30</strain>
    </source>
</reference>
<dbReference type="Gene3D" id="1.10.220.30">
    <property type="match status" value="3"/>
</dbReference>
<dbReference type="GO" id="GO:0009425">
    <property type="term" value="C:bacterial-type flagellum basal body"/>
    <property type="evidence" value="ECO:0007669"/>
    <property type="project" value="UniProtKB-SubCell"/>
</dbReference>
<dbReference type="OrthoDB" id="9780302at2"/>
<dbReference type="GO" id="GO:0003774">
    <property type="term" value="F:cytoskeletal motor activity"/>
    <property type="evidence" value="ECO:0007669"/>
    <property type="project" value="InterPro"/>
</dbReference>
<feature type="domain" description="Flagellar motor switch protein FliG middle" evidence="11">
    <location>
        <begin position="129"/>
        <end position="195"/>
    </location>
</feature>
<keyword evidence="5" id="KW-1003">Cell membrane</keyword>
<dbReference type="Pfam" id="PF14841">
    <property type="entry name" value="FliG_M"/>
    <property type="match status" value="1"/>
</dbReference>
<evidence type="ECO:0000313" key="14">
    <source>
        <dbReference type="Proteomes" id="UP000320390"/>
    </source>
</evidence>
<comment type="similarity">
    <text evidence="3">Belongs to the FliG family.</text>
</comment>
<dbReference type="Pfam" id="PF01706">
    <property type="entry name" value="FliG_C"/>
    <property type="match status" value="1"/>
</dbReference>
<evidence type="ECO:0000256" key="1">
    <source>
        <dbReference type="ARBA" id="ARBA00004117"/>
    </source>
</evidence>
<dbReference type="InterPro" id="IPR000090">
    <property type="entry name" value="Flg_Motor_Flig"/>
</dbReference>
<keyword evidence="13" id="KW-0282">Flagellum</keyword>
<evidence type="ECO:0000259" key="12">
    <source>
        <dbReference type="Pfam" id="PF14842"/>
    </source>
</evidence>
<dbReference type="AlphaFoldDB" id="A0A518ELM1"/>
<sequence>MDEDEPKPEMKASGAQRAAAFLLSLDKDTSANVMRGLDPKVVSKIAEAMTDLDPTLCSAEAVDSLYRALALTFHQKTGVRPQDSYELFALLETSYGPEEAERVIQDIQARRRREQPFAFLEACPANLTARVLKEESPAVVALVLSHVAPATSADVLGAFDEDTTLEIVKRMTTVTPPGIETMLAIADDLQERIREASLVPAPRAQEDSLRTVADMLNFAEAEIEHAVLTRLEEDDGETAGQVRDLMFTWDDLATIEKRAMQKILASVDTKTLSIALKASPEPVFENVMNNLSSRVRDMVIDEKELLGPMPFSEVLQSRAAIMSAVRALMDSGEFSPARASDELVT</sequence>
<evidence type="ECO:0000256" key="8">
    <source>
        <dbReference type="ARBA" id="ARBA00023136"/>
    </source>
</evidence>
<dbReference type="Proteomes" id="UP000320390">
    <property type="component" value="Chromosome"/>
</dbReference>
<evidence type="ECO:0000256" key="7">
    <source>
        <dbReference type="ARBA" id="ARBA00022779"/>
    </source>
</evidence>
<dbReference type="InterPro" id="IPR011002">
    <property type="entry name" value="FliG_a-hlx"/>
</dbReference>
<evidence type="ECO:0000256" key="3">
    <source>
        <dbReference type="ARBA" id="ARBA00010299"/>
    </source>
</evidence>
<dbReference type="InterPro" id="IPR023087">
    <property type="entry name" value="Flg_Motor_Flig_C"/>
</dbReference>
<evidence type="ECO:0000313" key="13">
    <source>
        <dbReference type="EMBL" id="QDV04994.1"/>
    </source>
</evidence>
<feature type="domain" description="Flagellar motor switch protein FliG N-terminal" evidence="12">
    <location>
        <begin position="13"/>
        <end position="113"/>
    </location>
</feature>
<dbReference type="SUPFAM" id="SSF48029">
    <property type="entry name" value="FliG"/>
    <property type="match status" value="2"/>
</dbReference>
<keyword evidence="13" id="KW-0969">Cilium</keyword>
<evidence type="ECO:0000256" key="6">
    <source>
        <dbReference type="ARBA" id="ARBA00022500"/>
    </source>
</evidence>
<dbReference type="PANTHER" id="PTHR30534:SF0">
    <property type="entry name" value="FLAGELLAR MOTOR SWITCH PROTEIN FLIG"/>
    <property type="match status" value="1"/>
</dbReference>
<keyword evidence="14" id="KW-1185">Reference proteome</keyword>
<keyword evidence="13" id="KW-0966">Cell projection</keyword>
<evidence type="ECO:0000256" key="4">
    <source>
        <dbReference type="ARBA" id="ARBA00021870"/>
    </source>
</evidence>
<dbReference type="Pfam" id="PF14842">
    <property type="entry name" value="FliG_N"/>
    <property type="match status" value="1"/>
</dbReference>
<evidence type="ECO:0000259" key="10">
    <source>
        <dbReference type="Pfam" id="PF01706"/>
    </source>
</evidence>
<dbReference type="InterPro" id="IPR028263">
    <property type="entry name" value="FliG_N"/>
</dbReference>
<dbReference type="PRINTS" id="PR00954">
    <property type="entry name" value="FLGMOTORFLIG"/>
</dbReference>
<feature type="domain" description="Flagellar motor switch protein FliG C-terminal" evidence="10">
    <location>
        <begin position="230"/>
        <end position="334"/>
    </location>
</feature>